<dbReference type="InterPro" id="IPR035985">
    <property type="entry name" value="Ubiquitin-activating_enz"/>
</dbReference>
<dbReference type="GO" id="GO:0016779">
    <property type="term" value="F:nucleotidyltransferase activity"/>
    <property type="evidence" value="ECO:0007669"/>
    <property type="project" value="UniProtKB-KW"/>
</dbReference>
<evidence type="ECO:0000313" key="3">
    <source>
        <dbReference type="EMBL" id="TFB75487.1"/>
    </source>
</evidence>
<dbReference type="GO" id="GO:0008641">
    <property type="term" value="F:ubiquitin-like modifier activating enzyme activity"/>
    <property type="evidence" value="ECO:0007669"/>
    <property type="project" value="InterPro"/>
</dbReference>
<accession>A0A4V3I8M1</accession>
<protein>
    <submittedName>
        <fullName evidence="3">ThiF family adenylyltransferase</fullName>
    </submittedName>
</protein>
<dbReference type="AlphaFoldDB" id="A0A4V3I8M1"/>
<proteinExistence type="predicted"/>
<dbReference type="NCBIfam" id="NF004804">
    <property type="entry name" value="PRK06153.1-3"/>
    <property type="match status" value="1"/>
</dbReference>
<dbReference type="OrthoDB" id="8773615at2"/>
<dbReference type="Pfam" id="PF00899">
    <property type="entry name" value="ThiF"/>
    <property type="match status" value="1"/>
</dbReference>
<name>A0A4V3I8M1_9MICO</name>
<organism evidence="3 4">
    <name type="scientific">Cryobacterium glaciale</name>
    <dbReference type="NCBI Taxonomy" id="1259145"/>
    <lineage>
        <taxon>Bacteria</taxon>
        <taxon>Bacillati</taxon>
        <taxon>Actinomycetota</taxon>
        <taxon>Actinomycetes</taxon>
        <taxon>Micrococcales</taxon>
        <taxon>Microbacteriaceae</taxon>
        <taxon>Cryobacterium</taxon>
    </lineage>
</organism>
<evidence type="ECO:0000313" key="4">
    <source>
        <dbReference type="Proteomes" id="UP000298173"/>
    </source>
</evidence>
<keyword evidence="3" id="KW-0548">Nucleotidyltransferase</keyword>
<sequence>MSLLRESPSLDLRSLIDQGYEIRIEDNYLVMGHVPFLNASGVVEFGELISELLVSGTETLRPDPHTVYFTGVPHDTQGRPLVKIIAGVMSQVLTPTLTAATFLSSKPPIGYYSDYHAKMTQYAKMIWGWAQAVDPDVTARTYRPVIVNESDSVFEYLDSASSRAGITELTRRLARGPVAVIGLGGTGSYLLDLLVKTPVEQIHLWDSDVFSAHNAFRAPGAASVIDLNARPLKVDYYTTIYSKMRRGIFPHPQRIEEENVSELAGMSFVFVCMDAGPSKRVIVEYLISKGIPFIDTGMGVQRQGDALGGVVRVTTSAEGQHAHVLNRVSFADEQHDEYDRNIQIAELNSLNATMAVIKWKKLMGFYLDHEKELHSTYTVSGNFFANSENSE</sequence>
<gene>
    <name evidence="3" type="ORF">E3O06_05650</name>
</gene>
<keyword evidence="4" id="KW-1185">Reference proteome</keyword>
<dbReference type="InterPro" id="IPR000594">
    <property type="entry name" value="ThiF_NAD_FAD-bd"/>
</dbReference>
<evidence type="ECO:0000259" key="1">
    <source>
        <dbReference type="Pfam" id="PF00899"/>
    </source>
</evidence>
<dbReference type="Proteomes" id="UP000298173">
    <property type="component" value="Unassembled WGS sequence"/>
</dbReference>
<dbReference type="EMBL" id="SOEY01000008">
    <property type="protein sequence ID" value="TFB75487.1"/>
    <property type="molecule type" value="Genomic_DNA"/>
</dbReference>
<dbReference type="CDD" id="cd01483">
    <property type="entry name" value="E1_enzyme_family"/>
    <property type="match status" value="1"/>
</dbReference>
<comment type="caution">
    <text evidence="3">The sequence shown here is derived from an EMBL/GenBank/DDBJ whole genome shotgun (WGS) entry which is preliminary data.</text>
</comment>
<reference evidence="3 4" key="1">
    <citation type="submission" date="2019-03" db="EMBL/GenBank/DDBJ databases">
        <title>Genomics of glacier-inhabiting Cryobacterium strains.</title>
        <authorList>
            <person name="Liu Q."/>
            <person name="Xin Y.-H."/>
        </authorList>
    </citation>
    <scope>NUCLEOTIDE SEQUENCE [LARGE SCALE GENOMIC DNA]</scope>
    <source>
        <strain evidence="3 4">HLT2-23</strain>
    </source>
</reference>
<evidence type="ECO:0000259" key="2">
    <source>
        <dbReference type="Pfam" id="PF20590"/>
    </source>
</evidence>
<dbReference type="SUPFAM" id="SSF69572">
    <property type="entry name" value="Activating enzymes of the ubiquitin-like proteins"/>
    <property type="match status" value="1"/>
</dbReference>
<dbReference type="Pfam" id="PF20590">
    <property type="entry name" value="DUF6791"/>
    <property type="match status" value="1"/>
</dbReference>
<feature type="domain" description="THIF-type NAD/FAD binding fold" evidence="1">
    <location>
        <begin position="168"/>
        <end position="369"/>
    </location>
</feature>
<dbReference type="NCBIfam" id="NF004805">
    <property type="entry name" value="PRK06153.1-4"/>
    <property type="match status" value="1"/>
</dbReference>
<feature type="domain" description="DUF6791" evidence="2">
    <location>
        <begin position="11"/>
        <end position="159"/>
    </location>
</feature>
<dbReference type="InterPro" id="IPR046741">
    <property type="entry name" value="DUF6791"/>
</dbReference>
<dbReference type="Gene3D" id="3.40.50.720">
    <property type="entry name" value="NAD(P)-binding Rossmann-like Domain"/>
    <property type="match status" value="1"/>
</dbReference>
<keyword evidence="3" id="KW-0808">Transferase</keyword>